<protein>
    <recommendedName>
        <fullName evidence="3">DUF6318 domain-containing protein</fullName>
    </recommendedName>
</protein>
<dbReference type="RefSeq" id="WP_126500731.1">
    <property type="nucleotide sequence ID" value="NZ_JAOVAS010000002.1"/>
</dbReference>
<feature type="compositionally biased region" description="Low complexity" evidence="1">
    <location>
        <begin position="40"/>
        <end position="68"/>
    </location>
</feature>
<feature type="compositionally biased region" description="Polar residues" evidence="1">
    <location>
        <begin position="80"/>
        <end position="96"/>
    </location>
</feature>
<dbReference type="InterPro" id="IPR006311">
    <property type="entry name" value="TAT_signal"/>
</dbReference>
<organism evidence="4 5">
    <name type="scientific">Rothia aeria</name>
    <dbReference type="NCBI Taxonomy" id="172042"/>
    <lineage>
        <taxon>Bacteria</taxon>
        <taxon>Bacillati</taxon>
        <taxon>Actinomycetota</taxon>
        <taxon>Actinomycetes</taxon>
        <taxon>Micrococcales</taxon>
        <taxon>Micrococcaceae</taxon>
        <taxon>Rothia</taxon>
    </lineage>
</organism>
<dbReference type="PROSITE" id="PS51318">
    <property type="entry name" value="TAT"/>
    <property type="match status" value="1"/>
</dbReference>
<sequence length="249" mass="26602">MTSVFNRRAALNFAGAGSAAALLSACAPIRTVVKHQEAESSSASSSASAGPASSSSSAASNSPSSSSSVDHKGEVKLESYDTSAGTYSPATRTQPAKNVPKPIKPKNMNENSEEGFYSSLAFMAASMQYLMTTGDSQYTEQVKLHPEEKKNYDIMVEQYSVLQTGEVWFEDPKYVITLETSSSNKSGKYYLWPATITTAVGTYLVAAGQVRDMPANERKISSKVVMRGEYTGGVWELAGIQALSSTVKP</sequence>
<proteinExistence type="predicted"/>
<dbReference type="Proteomes" id="UP000282386">
    <property type="component" value="Chromosome"/>
</dbReference>
<feature type="region of interest" description="Disordered" evidence="1">
    <location>
        <begin position="38"/>
        <end position="110"/>
    </location>
</feature>
<dbReference type="EMBL" id="LR134479">
    <property type="protein sequence ID" value="VEI24896.1"/>
    <property type="molecule type" value="Genomic_DNA"/>
</dbReference>
<gene>
    <name evidence="4" type="ORF">NCTC10207_02309</name>
</gene>
<name>A0A7Z9D829_9MICC</name>
<evidence type="ECO:0000313" key="4">
    <source>
        <dbReference type="EMBL" id="VEI24896.1"/>
    </source>
</evidence>
<dbReference type="AlphaFoldDB" id="A0A7Z9D829"/>
<dbReference type="Pfam" id="PF19843">
    <property type="entry name" value="DUF6318"/>
    <property type="match status" value="1"/>
</dbReference>
<evidence type="ECO:0000256" key="1">
    <source>
        <dbReference type="SAM" id="MobiDB-lite"/>
    </source>
</evidence>
<feature type="domain" description="DUF6318" evidence="3">
    <location>
        <begin position="85"/>
        <end position="239"/>
    </location>
</feature>
<evidence type="ECO:0000313" key="5">
    <source>
        <dbReference type="Proteomes" id="UP000282386"/>
    </source>
</evidence>
<dbReference type="PROSITE" id="PS51257">
    <property type="entry name" value="PROKAR_LIPOPROTEIN"/>
    <property type="match status" value="1"/>
</dbReference>
<keyword evidence="2" id="KW-0732">Signal</keyword>
<dbReference type="InterPro" id="IPR046281">
    <property type="entry name" value="DUF6318"/>
</dbReference>
<evidence type="ECO:0000256" key="2">
    <source>
        <dbReference type="SAM" id="SignalP"/>
    </source>
</evidence>
<evidence type="ECO:0000259" key="3">
    <source>
        <dbReference type="Pfam" id="PF19843"/>
    </source>
</evidence>
<accession>A0A7Z9D829</accession>
<feature type="signal peptide" evidence="2">
    <location>
        <begin position="1"/>
        <end position="21"/>
    </location>
</feature>
<reference evidence="4 5" key="1">
    <citation type="submission" date="2018-12" db="EMBL/GenBank/DDBJ databases">
        <authorList>
            <consortium name="Pathogen Informatics"/>
        </authorList>
    </citation>
    <scope>NUCLEOTIDE SEQUENCE [LARGE SCALE GENOMIC DNA]</scope>
    <source>
        <strain evidence="4 5">NCTC10207</strain>
    </source>
</reference>
<feature type="chain" id="PRO_5030816889" description="DUF6318 domain-containing protein" evidence="2">
    <location>
        <begin position="22"/>
        <end position="249"/>
    </location>
</feature>
<feature type="compositionally biased region" description="Basic and acidic residues" evidence="1">
    <location>
        <begin position="69"/>
        <end position="79"/>
    </location>
</feature>